<accession>A0A345YAT8</accession>
<sequence>MSKKISGAEYPLSKIFSSEFEYVIPSYQRPYAWTVDQASELFDDLKSFYETEDEEGYFLGSIVLIKNEDRPFAEVIDGQQRLTTLTILFSVLSSVHDGANKDELKGYVVEPGKKAEKIDPKPRLTLRERDKAFFRKYVQEFRLDELAELDESALENEARANILRNAVHLRKSVEAAFNTPEELLEFASFLLTRCFLVAVSTPNEASAFRVFSVMNSRGLDLQPTDIIKADIIGKIMGEEDRQEYNDKWEEMEVELTRDGFRDLFTYLRMIYAKEKAKRTLLEEFRLHVLPDNPDPREFIDDVLEPYADALEDIRKASYTAVSHAETVNFYITWLNRIDNSDWIPPAMLFLKKHKNSPALLADFFQRLERLAAYMHVCRIYVNERIEIFGNLIAEIEEGKELDDMDWLHLDEDEMELFRDTLDGNVYEFTPRRRNYLLLRLDSFIADGAATYDPKILTIEHVLPQTVDDDSEWAKWWPDGDQRKAWVHRLANLVPLNKKKNSAAQNYDFDKKCDTYFKGKSDVSSYALTSQVLSKKKWTPAILQARQEQLLDVLIENWELEGDEE</sequence>
<keyword evidence="4" id="KW-1185">Reference proteome</keyword>
<dbReference type="PANTHER" id="PTHR35149">
    <property type="entry name" value="SLL5132 PROTEIN"/>
    <property type="match status" value="1"/>
</dbReference>
<dbReference type="PANTHER" id="PTHR35149:SF2">
    <property type="entry name" value="DUF262 DOMAIN-CONTAINING PROTEIN"/>
    <property type="match status" value="1"/>
</dbReference>
<organism evidence="3 4">
    <name type="scientific">Erythrobacter aureus</name>
    <dbReference type="NCBI Taxonomy" id="2182384"/>
    <lineage>
        <taxon>Bacteria</taxon>
        <taxon>Pseudomonadati</taxon>
        <taxon>Pseudomonadota</taxon>
        <taxon>Alphaproteobacteria</taxon>
        <taxon>Sphingomonadales</taxon>
        <taxon>Erythrobacteraceae</taxon>
        <taxon>Erythrobacter/Porphyrobacter group</taxon>
        <taxon>Erythrobacter</taxon>
    </lineage>
</organism>
<gene>
    <name evidence="3" type="ORF">DVR09_00690</name>
</gene>
<evidence type="ECO:0000313" key="3">
    <source>
        <dbReference type="EMBL" id="AXK41040.1"/>
    </source>
</evidence>
<dbReference type="Pfam" id="PF03235">
    <property type="entry name" value="GmrSD_N"/>
    <property type="match status" value="1"/>
</dbReference>
<evidence type="ECO:0000259" key="2">
    <source>
        <dbReference type="Pfam" id="PF07510"/>
    </source>
</evidence>
<protein>
    <submittedName>
        <fullName evidence="3">DUF262 domain-containing protein</fullName>
    </submittedName>
</protein>
<proteinExistence type="predicted"/>
<dbReference type="AlphaFoldDB" id="A0A345YAT8"/>
<dbReference type="EMBL" id="CP031357">
    <property type="protein sequence ID" value="AXK41040.1"/>
    <property type="molecule type" value="Genomic_DNA"/>
</dbReference>
<dbReference type="Pfam" id="PF07510">
    <property type="entry name" value="GmrSD_C"/>
    <property type="match status" value="1"/>
</dbReference>
<name>A0A345YAT8_9SPHN</name>
<evidence type="ECO:0000259" key="1">
    <source>
        <dbReference type="Pfam" id="PF03235"/>
    </source>
</evidence>
<dbReference type="OrthoDB" id="9798761at2"/>
<reference evidence="4" key="1">
    <citation type="submission" date="2018-07" db="EMBL/GenBank/DDBJ databases">
        <title>Genome sequence of Erythrobacter strain YH-07, an antagonistic bacterium isolated from Yellow Sea.</title>
        <authorList>
            <person name="Tang T."/>
            <person name="Liu Q."/>
            <person name="Sun X."/>
        </authorList>
    </citation>
    <scope>NUCLEOTIDE SEQUENCE [LARGE SCALE GENOMIC DNA]</scope>
    <source>
        <strain evidence="4">YH-07</strain>
    </source>
</reference>
<dbReference type="InterPro" id="IPR004919">
    <property type="entry name" value="GmrSD_N"/>
</dbReference>
<feature type="domain" description="GmrSD restriction endonucleases C-terminal" evidence="2">
    <location>
        <begin position="415"/>
        <end position="551"/>
    </location>
</feature>
<feature type="domain" description="GmrSD restriction endonucleases N-terminal" evidence="1">
    <location>
        <begin position="12"/>
        <end position="231"/>
    </location>
</feature>
<dbReference type="InterPro" id="IPR011089">
    <property type="entry name" value="GmrSD_C"/>
</dbReference>
<evidence type="ECO:0000313" key="4">
    <source>
        <dbReference type="Proteomes" id="UP000254508"/>
    </source>
</evidence>
<dbReference type="Proteomes" id="UP000254508">
    <property type="component" value="Chromosome"/>
</dbReference>
<dbReference type="KEGG" id="err:DVR09_00690"/>